<dbReference type="InterPro" id="IPR036770">
    <property type="entry name" value="Ankyrin_rpt-contain_sf"/>
</dbReference>
<comment type="function">
    <text evidence="7">Acts as a molecular chaperone for G protein-coupled receptors, regulating their biogenesis and exit from the ER.</text>
</comment>
<dbReference type="PANTHER" id="PTHR12447">
    <property type="entry name" value="ANKYRIN REPEAT DOMAIN-CONTAINING PROTEIN 13"/>
    <property type="match status" value="1"/>
</dbReference>
<feature type="domain" description="Ankyrin repeat" evidence="9">
    <location>
        <begin position="156"/>
        <end position="417"/>
    </location>
</feature>
<dbReference type="Gene3D" id="1.25.40.20">
    <property type="entry name" value="Ankyrin repeat-containing domain"/>
    <property type="match status" value="1"/>
</dbReference>
<dbReference type="OMA" id="YPMHQSV"/>
<dbReference type="SUPFAM" id="SSF48403">
    <property type="entry name" value="Ankyrin repeat"/>
    <property type="match status" value="1"/>
</dbReference>
<protein>
    <recommendedName>
        <fullName evidence="9">Ankyrin repeat domain-containing protein</fullName>
    </recommendedName>
</protein>
<dbReference type="PROSITE" id="PS50088">
    <property type="entry name" value="ANK_REPEAT"/>
    <property type="match status" value="1"/>
</dbReference>
<dbReference type="FunFam" id="1.25.40.20:FF:000302">
    <property type="entry name" value="Ankyrin repeat containing protein"/>
    <property type="match status" value="1"/>
</dbReference>
<feature type="repeat" description="ANK" evidence="8">
    <location>
        <begin position="39"/>
        <end position="71"/>
    </location>
</feature>
<evidence type="ECO:0000256" key="5">
    <source>
        <dbReference type="ARBA" id="ARBA00023136"/>
    </source>
</evidence>
<evidence type="ECO:0000256" key="8">
    <source>
        <dbReference type="PROSITE-ProRule" id="PRU00023"/>
    </source>
</evidence>
<dbReference type="InterPro" id="IPR021832">
    <property type="entry name" value="ANKRD13"/>
</dbReference>
<dbReference type="Pfam" id="PF11904">
    <property type="entry name" value="ANKRD13_C"/>
    <property type="match status" value="1"/>
</dbReference>
<dbReference type="Proteomes" id="UP000001593">
    <property type="component" value="Unassembled WGS sequence"/>
</dbReference>
<keyword evidence="2" id="KW-0677">Repeat</keyword>
<dbReference type="AlphaFoldDB" id="A7RVZ3"/>
<keyword evidence="11" id="KW-1185">Reference proteome</keyword>
<keyword evidence="5" id="KW-0472">Membrane</keyword>
<dbReference type="InParanoid" id="A7RVZ3"/>
<dbReference type="SMART" id="SM00248">
    <property type="entry name" value="ANK"/>
    <property type="match status" value="2"/>
</dbReference>
<dbReference type="PROSITE" id="PS50297">
    <property type="entry name" value="ANK_REP_REGION"/>
    <property type="match status" value="1"/>
</dbReference>
<dbReference type="GO" id="GO:0005789">
    <property type="term" value="C:endoplasmic reticulum membrane"/>
    <property type="evidence" value="ECO:0007669"/>
    <property type="project" value="UniProtKB-SubCell"/>
</dbReference>
<dbReference type="GO" id="GO:0005737">
    <property type="term" value="C:cytoplasm"/>
    <property type="evidence" value="ECO:0000318"/>
    <property type="project" value="GO_Central"/>
</dbReference>
<proteinExistence type="predicted"/>
<dbReference type="InterPro" id="IPR002110">
    <property type="entry name" value="Ankyrin_rpt"/>
</dbReference>
<dbReference type="EMBL" id="DS469545">
    <property type="protein sequence ID" value="EDO44325.1"/>
    <property type="molecule type" value="Genomic_DNA"/>
</dbReference>
<keyword evidence="3" id="KW-0256">Endoplasmic reticulum</keyword>
<evidence type="ECO:0000256" key="7">
    <source>
        <dbReference type="ARBA" id="ARBA00037107"/>
    </source>
</evidence>
<evidence type="ECO:0000259" key="9">
    <source>
        <dbReference type="Pfam" id="PF11904"/>
    </source>
</evidence>
<evidence type="ECO:0000313" key="11">
    <source>
        <dbReference type="Proteomes" id="UP000001593"/>
    </source>
</evidence>
<accession>A7RVZ3</accession>
<dbReference type="eggNOG" id="KOG0522">
    <property type="taxonomic scope" value="Eukaryota"/>
</dbReference>
<sequence>MAADRSNDRYPLHKAVFEGNLRKVSTALRTCDIEERDIHGNTPLHLAVILGRRECVYLLLAHAAPVKVKNDLGWILTGCIAISYGDRHIITSLLKKIKSQTRNEVETRRPQLIDALKELGDFYVEITWDFQSWVPLLSRILPSDTCKIYKRGCSVRMDSTLVDFTDMKWQRGDISFIFNGDANGEHSFAVLDNEKKVFQRLRAEESEAEIEEEVDLLMSSDIVSVYMSTKPITFSRAQGGWFWKADRTEMVGPYLADVYTVNGIMLVSRKRREHLSDEDLVKNKALMDSLSKGGNLIESIPETTRRESLKPPPKPELTWSEYLRYDIDELPHMGRAQVLKEDRKPVKAYVAMSQEFPLSIDLVLKVLEVIAPFKHFSKLKEFVAMKLPPGFPVRFEIPVFPTITAKITFQDFNKCEKIPASIFFIPRDYKEDPNRFPDL</sequence>
<dbReference type="PhylomeDB" id="A7RVZ3"/>
<evidence type="ECO:0000256" key="2">
    <source>
        <dbReference type="ARBA" id="ARBA00022737"/>
    </source>
</evidence>
<dbReference type="InterPro" id="IPR055285">
    <property type="entry name" value="ANKRD13_C"/>
</dbReference>
<dbReference type="KEGG" id="nve:5516308"/>
<evidence type="ECO:0000256" key="6">
    <source>
        <dbReference type="ARBA" id="ARBA00023186"/>
    </source>
</evidence>
<reference evidence="10 11" key="1">
    <citation type="journal article" date="2007" name="Science">
        <title>Sea anemone genome reveals ancestral eumetazoan gene repertoire and genomic organization.</title>
        <authorList>
            <person name="Putnam N.H."/>
            <person name="Srivastava M."/>
            <person name="Hellsten U."/>
            <person name="Dirks B."/>
            <person name="Chapman J."/>
            <person name="Salamov A."/>
            <person name="Terry A."/>
            <person name="Shapiro H."/>
            <person name="Lindquist E."/>
            <person name="Kapitonov V.V."/>
            <person name="Jurka J."/>
            <person name="Genikhovich G."/>
            <person name="Grigoriev I.V."/>
            <person name="Lucas S.M."/>
            <person name="Steele R.E."/>
            <person name="Finnerty J.R."/>
            <person name="Technau U."/>
            <person name="Martindale M.Q."/>
            <person name="Rokhsar D.S."/>
        </authorList>
    </citation>
    <scope>NUCLEOTIDE SEQUENCE [LARGE SCALE GENOMIC DNA]</scope>
    <source>
        <strain evidence="11">CH2 X CH6</strain>
    </source>
</reference>
<dbReference type="GO" id="GO:0005102">
    <property type="term" value="F:signaling receptor binding"/>
    <property type="evidence" value="ECO:0000318"/>
    <property type="project" value="GO_Central"/>
</dbReference>
<keyword evidence="6" id="KW-0143">Chaperone</keyword>
<comment type="subcellular location">
    <subcellularLocation>
        <location evidence="1">Endoplasmic reticulum membrane</location>
    </subcellularLocation>
</comment>
<evidence type="ECO:0000313" key="10">
    <source>
        <dbReference type="EMBL" id="EDO44325.1"/>
    </source>
</evidence>
<name>A7RVZ3_NEMVE</name>
<organism evidence="10 11">
    <name type="scientific">Nematostella vectensis</name>
    <name type="common">Starlet sea anemone</name>
    <dbReference type="NCBI Taxonomy" id="45351"/>
    <lineage>
        <taxon>Eukaryota</taxon>
        <taxon>Metazoa</taxon>
        <taxon>Cnidaria</taxon>
        <taxon>Anthozoa</taxon>
        <taxon>Hexacorallia</taxon>
        <taxon>Actiniaria</taxon>
        <taxon>Edwardsiidae</taxon>
        <taxon>Nematostella</taxon>
    </lineage>
</organism>
<dbReference type="PANTHER" id="PTHR12447:SF25">
    <property type="entry name" value="ANKYRIN REPEAT DOMAIN-CONTAINING PROTEIN 13C"/>
    <property type="match status" value="1"/>
</dbReference>
<evidence type="ECO:0000256" key="1">
    <source>
        <dbReference type="ARBA" id="ARBA00004586"/>
    </source>
</evidence>
<dbReference type="HOGENOM" id="CLU_026137_1_0_1"/>
<dbReference type="STRING" id="45351.A7RVZ3"/>
<keyword evidence="4 8" id="KW-0040">ANK repeat</keyword>
<evidence type="ECO:0000256" key="4">
    <source>
        <dbReference type="ARBA" id="ARBA00023043"/>
    </source>
</evidence>
<evidence type="ECO:0000256" key="3">
    <source>
        <dbReference type="ARBA" id="ARBA00022824"/>
    </source>
</evidence>
<dbReference type="Pfam" id="PF12796">
    <property type="entry name" value="Ank_2"/>
    <property type="match status" value="1"/>
</dbReference>
<gene>
    <name evidence="10" type="ORF">NEMVEDRAFT_v1g234558</name>
</gene>